<feature type="domain" description="Mur ligase C-terminal" evidence="8">
    <location>
        <begin position="408"/>
        <end position="540"/>
    </location>
</feature>
<keyword evidence="11" id="KW-1185">Reference proteome</keyword>
<name>A0A2P6VKA0_9CHLO</name>
<evidence type="ECO:0000256" key="2">
    <source>
        <dbReference type="ARBA" id="ARBA00022598"/>
    </source>
</evidence>
<dbReference type="GO" id="GO:0004326">
    <property type="term" value="F:tetrahydrofolylpolyglutamate synthase activity"/>
    <property type="evidence" value="ECO:0007669"/>
    <property type="project" value="InterPro"/>
</dbReference>
<dbReference type="PANTHER" id="PTHR11136:SF0">
    <property type="entry name" value="DIHYDROFOLATE SYNTHETASE-RELATED"/>
    <property type="match status" value="1"/>
</dbReference>
<organism evidence="10 11">
    <name type="scientific">Micractinium conductrix</name>
    <dbReference type="NCBI Taxonomy" id="554055"/>
    <lineage>
        <taxon>Eukaryota</taxon>
        <taxon>Viridiplantae</taxon>
        <taxon>Chlorophyta</taxon>
        <taxon>core chlorophytes</taxon>
        <taxon>Trebouxiophyceae</taxon>
        <taxon>Chlorellales</taxon>
        <taxon>Chlorellaceae</taxon>
        <taxon>Chlorella clade</taxon>
        <taxon>Micractinium</taxon>
    </lineage>
</organism>
<evidence type="ECO:0000256" key="3">
    <source>
        <dbReference type="ARBA" id="ARBA00022723"/>
    </source>
</evidence>
<evidence type="ECO:0000256" key="4">
    <source>
        <dbReference type="ARBA" id="ARBA00022741"/>
    </source>
</evidence>
<comment type="similarity">
    <text evidence="1">Belongs to the folylpolyglutamate synthase family.</text>
</comment>
<evidence type="ECO:0000259" key="8">
    <source>
        <dbReference type="Pfam" id="PF02875"/>
    </source>
</evidence>
<dbReference type="OrthoDB" id="5212574at2759"/>
<dbReference type="InterPro" id="IPR013221">
    <property type="entry name" value="Mur_ligase_cen"/>
</dbReference>
<keyword evidence="6" id="KW-0460">Magnesium</keyword>
<dbReference type="InterPro" id="IPR001645">
    <property type="entry name" value="Folylpolyglutamate_synth"/>
</dbReference>
<keyword evidence="3" id="KW-0479">Metal-binding</keyword>
<dbReference type="Gene3D" id="3.40.1190.10">
    <property type="entry name" value="Mur-like, catalytic domain"/>
    <property type="match status" value="1"/>
</dbReference>
<evidence type="ECO:0000256" key="6">
    <source>
        <dbReference type="ARBA" id="ARBA00022842"/>
    </source>
</evidence>
<evidence type="ECO:0000256" key="5">
    <source>
        <dbReference type="ARBA" id="ARBA00022840"/>
    </source>
</evidence>
<dbReference type="InterPro" id="IPR036565">
    <property type="entry name" value="Mur-like_cat_sf"/>
</dbReference>
<dbReference type="GO" id="GO:0046872">
    <property type="term" value="F:metal ion binding"/>
    <property type="evidence" value="ECO:0007669"/>
    <property type="project" value="UniProtKB-KW"/>
</dbReference>
<dbReference type="Pfam" id="PF08245">
    <property type="entry name" value="Mur_ligase_M"/>
    <property type="match status" value="1"/>
</dbReference>
<dbReference type="SUPFAM" id="SSF53244">
    <property type="entry name" value="MurD-like peptide ligases, peptide-binding domain"/>
    <property type="match status" value="1"/>
</dbReference>
<proteinExistence type="inferred from homology"/>
<dbReference type="PROSITE" id="PS01012">
    <property type="entry name" value="FOLYLPOLYGLU_SYNT_2"/>
    <property type="match status" value="1"/>
</dbReference>
<comment type="caution">
    <text evidence="10">The sequence shown here is derived from an EMBL/GenBank/DDBJ whole genome shotgun (WGS) entry which is preliminary data.</text>
</comment>
<evidence type="ECO:0000313" key="11">
    <source>
        <dbReference type="Proteomes" id="UP000239649"/>
    </source>
</evidence>
<evidence type="ECO:0000259" key="9">
    <source>
        <dbReference type="Pfam" id="PF08245"/>
    </source>
</evidence>
<dbReference type="GO" id="GO:0008841">
    <property type="term" value="F:dihydrofolate synthase activity"/>
    <property type="evidence" value="ECO:0007669"/>
    <property type="project" value="TreeGrafter"/>
</dbReference>
<feature type="region of interest" description="Disordered" evidence="7">
    <location>
        <begin position="270"/>
        <end position="290"/>
    </location>
</feature>
<dbReference type="STRING" id="554055.A0A2P6VKA0"/>
<dbReference type="GO" id="GO:0005737">
    <property type="term" value="C:cytoplasm"/>
    <property type="evidence" value="ECO:0007669"/>
    <property type="project" value="TreeGrafter"/>
</dbReference>
<reference evidence="10 11" key="1">
    <citation type="journal article" date="2018" name="Plant J.">
        <title>Genome sequences of Chlorella sorokiniana UTEX 1602 and Micractinium conductrix SAG 241.80: implications to maltose excretion by a green alga.</title>
        <authorList>
            <person name="Arriola M.B."/>
            <person name="Velmurugan N."/>
            <person name="Zhang Y."/>
            <person name="Plunkett M.H."/>
            <person name="Hondzo H."/>
            <person name="Barney B.M."/>
        </authorList>
    </citation>
    <scope>NUCLEOTIDE SEQUENCE [LARGE SCALE GENOMIC DNA]</scope>
    <source>
        <strain evidence="10 11">SAG 241.80</strain>
    </source>
</reference>
<dbReference type="InterPro" id="IPR018109">
    <property type="entry name" value="Folylpolyglutamate_synth_CS"/>
</dbReference>
<dbReference type="InterPro" id="IPR036615">
    <property type="entry name" value="Mur_ligase_C_dom_sf"/>
</dbReference>
<evidence type="ECO:0000313" key="10">
    <source>
        <dbReference type="EMBL" id="PSC74504.1"/>
    </source>
</evidence>
<dbReference type="Pfam" id="PF02875">
    <property type="entry name" value="Mur_ligase_C"/>
    <property type="match status" value="1"/>
</dbReference>
<dbReference type="SUPFAM" id="SSF53623">
    <property type="entry name" value="MurD-like peptide ligases, catalytic domain"/>
    <property type="match status" value="1"/>
</dbReference>
<dbReference type="Proteomes" id="UP000239649">
    <property type="component" value="Unassembled WGS sequence"/>
</dbReference>
<keyword evidence="4" id="KW-0547">Nucleotide-binding</keyword>
<accession>A0A2P6VKA0</accession>
<dbReference type="NCBIfam" id="TIGR01499">
    <property type="entry name" value="folC"/>
    <property type="match status" value="1"/>
</dbReference>
<protein>
    <submittedName>
        <fullName evidence="10">Dihydrofolate synthetase</fullName>
    </submittedName>
</protein>
<evidence type="ECO:0000256" key="7">
    <source>
        <dbReference type="SAM" id="MobiDB-lite"/>
    </source>
</evidence>
<dbReference type="Gene3D" id="3.90.190.20">
    <property type="entry name" value="Mur ligase, C-terminal domain"/>
    <property type="match status" value="1"/>
</dbReference>
<dbReference type="PANTHER" id="PTHR11136">
    <property type="entry name" value="FOLYLPOLYGLUTAMATE SYNTHASE-RELATED"/>
    <property type="match status" value="1"/>
</dbReference>
<evidence type="ECO:0000256" key="1">
    <source>
        <dbReference type="ARBA" id="ARBA00008276"/>
    </source>
</evidence>
<keyword evidence="5" id="KW-0067">ATP-binding</keyword>
<sequence length="556" mass="55592">MLRALLPGAAAAPLPAATLSAAAFSTATGGSALDWLARFVNHEQRGVPAAAGTDSDAGFDLGRMRRLLADVGEPQTAWPAVHVAGTKGKGSTVAMLAAILQAAGYRAGAYTSPHIRSLHERLAVGGAPIAPAELDALVARHAGAVEAAAQRDGGGALSHFEILTALAYKLFQEQQVDAAVIEVGLGGVRDATNVLPPASLAAAVITAVGHDHAAALGGSIKAIAAAKAGIMQAGRPVVLGRQPEAAAQAVLLRRAQELGCPVIHASEEVRFEPAGSEPGTSDGAAASGGAAPQLRQRATMALSGDTAAALVGPGEAVQLDVSLRLLGAHQLDNAAAAVAAAACLRRHGLDRIDLQAVAAGLEAATLPGRFQLCQFAQDADVAAAAAAMTAQGGDAGGGSSSARAGQPGPWVVLDGAHTLESAAALAQTLRAAFPTAPVALVLAMAEDKQHRDICQALRTLHPVAAIFTGVPIAGGAARSAAPGQLAAAWQAAAILGGGRPRGGVRTRELIQASLTAAVERARMELRAQRGERGVVVVCGSLHAVGAVLAHLPLVPC</sequence>
<dbReference type="GO" id="GO:0005524">
    <property type="term" value="F:ATP binding"/>
    <property type="evidence" value="ECO:0007669"/>
    <property type="project" value="UniProtKB-KW"/>
</dbReference>
<gene>
    <name evidence="10" type="ORF">C2E20_2241</name>
</gene>
<keyword evidence="2" id="KW-0436">Ligase</keyword>
<feature type="domain" description="Mur ligase central" evidence="9">
    <location>
        <begin position="167"/>
        <end position="341"/>
    </location>
</feature>
<dbReference type="InterPro" id="IPR004101">
    <property type="entry name" value="Mur_ligase_C"/>
</dbReference>
<dbReference type="AlphaFoldDB" id="A0A2P6VKA0"/>
<dbReference type="EMBL" id="LHPF02000004">
    <property type="protein sequence ID" value="PSC74504.1"/>
    <property type="molecule type" value="Genomic_DNA"/>
</dbReference>